<evidence type="ECO:0008006" key="4">
    <source>
        <dbReference type="Google" id="ProtNLM"/>
    </source>
</evidence>
<dbReference type="AlphaFoldDB" id="A0A1I0VIY9"/>
<evidence type="ECO:0000313" key="3">
    <source>
        <dbReference type="Proteomes" id="UP000198642"/>
    </source>
</evidence>
<dbReference type="Proteomes" id="UP000198642">
    <property type="component" value="Unassembled WGS sequence"/>
</dbReference>
<feature type="transmembrane region" description="Helical" evidence="1">
    <location>
        <begin position="107"/>
        <end position="134"/>
    </location>
</feature>
<dbReference type="RefSeq" id="WP_090232871.1">
    <property type="nucleotide sequence ID" value="NZ_FOJW01000001.1"/>
</dbReference>
<feature type="transmembrane region" description="Helical" evidence="1">
    <location>
        <begin position="27"/>
        <end position="45"/>
    </location>
</feature>
<proteinExistence type="predicted"/>
<reference evidence="2 3" key="1">
    <citation type="submission" date="2016-10" db="EMBL/GenBank/DDBJ databases">
        <authorList>
            <person name="de Groot N.N."/>
        </authorList>
    </citation>
    <scope>NUCLEOTIDE SEQUENCE [LARGE SCALE GENOMIC DNA]</scope>
    <source>
        <strain evidence="2 3">CGMCC 1.3702</strain>
    </source>
</reference>
<feature type="transmembrane region" description="Helical" evidence="1">
    <location>
        <begin position="287"/>
        <end position="305"/>
    </location>
</feature>
<sequence>MLQGIIIIVVFLIIAGLMVARKLPTMLAMPILAIVIALIAGVPFFEPSEDGTDTGILSGIIEGGTIRLASAYIAVVFGSWLGRIMIDTGITKRTIKMAAELGGDRPLIVTVLLTMAVAILFTTVGGLGATIMVGSIVLPILFSIGVPGITAVSLFLFAMGMGLTLNVANWNFYMSVLSVSKDTIQSFALILVALTAVVTSVFLAIEYKRHGFGTAWPQSNGDMGDEEDDQKVSMFALITPLIPIAMVIGFDWPIIPSFIVAILFSLIITQKSIRKFVNTLTKTGYDGIADVAPVIMLMIGIGMLLKSVSHPKVGEIMSPLLEAVIPTGMVGYIAFFALLAPLALYRGPLNMWGLGSGIASIIISLNLLSPTAVMGALLSTERMQVIVDPTNTHNVWLANYAGVDVNQVLRKIIIYVWILSAIGVSIAAFTFF</sequence>
<accession>A0A1I0VIY9</accession>
<feature type="transmembrane region" description="Helical" evidence="1">
    <location>
        <begin position="140"/>
        <end position="165"/>
    </location>
</feature>
<feature type="transmembrane region" description="Helical" evidence="1">
    <location>
        <begin position="241"/>
        <end position="266"/>
    </location>
</feature>
<name>A0A1I0VIY9_9BACI</name>
<organism evidence="2 3">
    <name type="scientific">Lentibacillus halodurans</name>
    <dbReference type="NCBI Taxonomy" id="237679"/>
    <lineage>
        <taxon>Bacteria</taxon>
        <taxon>Bacillati</taxon>
        <taxon>Bacillota</taxon>
        <taxon>Bacilli</taxon>
        <taxon>Bacillales</taxon>
        <taxon>Bacillaceae</taxon>
        <taxon>Lentibacillus</taxon>
    </lineage>
</organism>
<feature type="transmembrane region" description="Helical" evidence="1">
    <location>
        <begin position="5"/>
        <end position="20"/>
    </location>
</feature>
<dbReference type="EMBL" id="FOJW01000001">
    <property type="protein sequence ID" value="SFA76007.1"/>
    <property type="molecule type" value="Genomic_DNA"/>
</dbReference>
<feature type="transmembrane region" description="Helical" evidence="1">
    <location>
        <begin position="65"/>
        <end position="86"/>
    </location>
</feature>
<dbReference type="STRING" id="237679.SAMN04488072_101436"/>
<keyword evidence="1" id="KW-1133">Transmembrane helix</keyword>
<feature type="transmembrane region" description="Helical" evidence="1">
    <location>
        <begin position="325"/>
        <end position="345"/>
    </location>
</feature>
<keyword evidence="1" id="KW-0812">Transmembrane</keyword>
<feature type="transmembrane region" description="Helical" evidence="1">
    <location>
        <begin position="186"/>
        <end position="205"/>
    </location>
</feature>
<evidence type="ECO:0000256" key="1">
    <source>
        <dbReference type="SAM" id="Phobius"/>
    </source>
</evidence>
<feature type="transmembrane region" description="Helical" evidence="1">
    <location>
        <begin position="412"/>
        <end position="431"/>
    </location>
</feature>
<dbReference type="OrthoDB" id="1661999at2"/>
<keyword evidence="1" id="KW-0472">Membrane</keyword>
<gene>
    <name evidence="2" type="ORF">SAMN04488072_101436</name>
</gene>
<feature type="transmembrane region" description="Helical" evidence="1">
    <location>
        <begin position="357"/>
        <end position="378"/>
    </location>
</feature>
<evidence type="ECO:0000313" key="2">
    <source>
        <dbReference type="EMBL" id="SFA76007.1"/>
    </source>
</evidence>
<protein>
    <recommendedName>
        <fullName evidence="4">Citrate transporter</fullName>
    </recommendedName>
</protein>
<keyword evidence="3" id="KW-1185">Reference proteome</keyword>